<feature type="region of interest" description="Disordered" evidence="1">
    <location>
        <begin position="13"/>
        <end position="41"/>
    </location>
</feature>
<evidence type="ECO:0000256" key="1">
    <source>
        <dbReference type="SAM" id="MobiDB-lite"/>
    </source>
</evidence>
<dbReference type="InterPro" id="IPR016181">
    <property type="entry name" value="Acyl_CoA_acyltransferase"/>
</dbReference>
<evidence type="ECO:0000313" key="4">
    <source>
        <dbReference type="EMBL" id="QPT10225.1"/>
    </source>
</evidence>
<dbReference type="AlphaFoldDB" id="A0A411LMI5"/>
<keyword evidence="3" id="KW-0808">Transferase</keyword>
<dbReference type="OrthoDB" id="9815099at2"/>
<dbReference type="InterPro" id="IPR000182">
    <property type="entry name" value="GNAT_dom"/>
</dbReference>
<dbReference type="Pfam" id="PF00583">
    <property type="entry name" value="Acetyltransf_1"/>
    <property type="match status" value="1"/>
</dbReference>
<gene>
    <name evidence="3" type="ORF">HKX06_05270</name>
    <name evidence="4" type="ORF">I6G38_08470</name>
</gene>
<proteinExistence type="predicted"/>
<evidence type="ECO:0000259" key="2">
    <source>
        <dbReference type="PROSITE" id="PS51186"/>
    </source>
</evidence>
<dbReference type="PROSITE" id="PS51186">
    <property type="entry name" value="GNAT"/>
    <property type="match status" value="1"/>
</dbReference>
<reference evidence="3 5" key="1">
    <citation type="submission" date="2020-05" db="EMBL/GenBank/DDBJ databases">
        <title>Draft Genome Sequences of Sphingomonas sp. Isolated from the International Space Station.</title>
        <authorList>
            <person name="Bijlani S."/>
            <person name="Singh N.K."/>
            <person name="Mason C.E."/>
            <person name="Wang C.C."/>
            <person name="Venkateswaran K."/>
        </authorList>
    </citation>
    <scope>NUCLEOTIDE SEQUENCE [LARGE SCALE GENOMIC DNA]</scope>
    <source>
        <strain evidence="3 5">FKI-L5-BR-P1</strain>
    </source>
</reference>
<dbReference type="Proteomes" id="UP000594836">
    <property type="component" value="Chromosome"/>
</dbReference>
<dbReference type="Proteomes" id="UP000550136">
    <property type="component" value="Unassembled WGS sequence"/>
</dbReference>
<evidence type="ECO:0000313" key="6">
    <source>
        <dbReference type="Proteomes" id="UP000594836"/>
    </source>
</evidence>
<name>A0A411LMI5_SPHPI</name>
<sequence>MDFKLETVFHDSASSRAGGQGKHGLASRATRVKGARPLSRRSDPALLSQTIDLIPLDAVAPAAVEALLDRAFPPGRQARTAYKVRGSVAPVDSLCFAALTEDGTLIGSIQCWPIALTDDDGEHWPLIMIGPVAVAPEYQRDGIGRKLFLHMLAAAQDQGLDRAMMLIGDPEYYGRFFGFTAERTARWRLPGPVERHRLLARGASVPDRAGMLGPGLPQD</sequence>
<dbReference type="Gene3D" id="3.40.630.30">
    <property type="match status" value="1"/>
</dbReference>
<accession>A0A411LMI5</accession>
<reference evidence="4 6" key="2">
    <citation type="submission" date="2020-12" db="EMBL/GenBank/DDBJ databases">
        <title>FDA dAtabase for Regulatory Grade micrObial Sequences (FDA-ARGOS): Supporting development and validation of Infectious Disease Dx tests.</title>
        <authorList>
            <person name="Sproer C."/>
            <person name="Gronow S."/>
            <person name="Severitt S."/>
            <person name="Schroder I."/>
            <person name="Tallon L."/>
            <person name="Sadzewicz L."/>
            <person name="Zhao X."/>
            <person name="Boylan J."/>
            <person name="Ott S."/>
            <person name="Bowen H."/>
            <person name="Vavikolanu K."/>
            <person name="Mehta A."/>
            <person name="Aluvathingal J."/>
            <person name="Nadendla S."/>
            <person name="Lowell S."/>
            <person name="Myers T."/>
            <person name="Yan Y."/>
            <person name="Sichtig H."/>
        </authorList>
    </citation>
    <scope>NUCLEOTIDE SEQUENCE [LARGE SCALE GENOMIC DNA]</scope>
    <source>
        <strain evidence="4 6">FDAARGOS_881</strain>
    </source>
</reference>
<protein>
    <submittedName>
        <fullName evidence="3">N-acetyltransferase</fullName>
    </submittedName>
</protein>
<dbReference type="EMBL" id="CP065713">
    <property type="protein sequence ID" value="QPT10225.1"/>
    <property type="molecule type" value="Genomic_DNA"/>
</dbReference>
<organism evidence="3 5">
    <name type="scientific">Sphingomonas paucimobilis</name>
    <name type="common">Pseudomonas paucimobilis</name>
    <dbReference type="NCBI Taxonomy" id="13689"/>
    <lineage>
        <taxon>Bacteria</taxon>
        <taxon>Pseudomonadati</taxon>
        <taxon>Pseudomonadota</taxon>
        <taxon>Alphaproteobacteria</taxon>
        <taxon>Sphingomonadales</taxon>
        <taxon>Sphingomonadaceae</taxon>
        <taxon>Sphingomonas</taxon>
    </lineage>
</organism>
<feature type="domain" description="N-acetyltransferase" evidence="2">
    <location>
        <begin position="51"/>
        <end position="200"/>
    </location>
</feature>
<dbReference type="EMBL" id="JABEOU010000018">
    <property type="protein sequence ID" value="NNG56792.1"/>
    <property type="molecule type" value="Genomic_DNA"/>
</dbReference>
<evidence type="ECO:0000313" key="5">
    <source>
        <dbReference type="Proteomes" id="UP000550136"/>
    </source>
</evidence>
<dbReference type="CDD" id="cd04301">
    <property type="entry name" value="NAT_SF"/>
    <property type="match status" value="1"/>
</dbReference>
<evidence type="ECO:0000313" key="3">
    <source>
        <dbReference type="EMBL" id="NNG56792.1"/>
    </source>
</evidence>
<dbReference type="GO" id="GO:0016747">
    <property type="term" value="F:acyltransferase activity, transferring groups other than amino-acyl groups"/>
    <property type="evidence" value="ECO:0007669"/>
    <property type="project" value="InterPro"/>
</dbReference>
<dbReference type="SUPFAM" id="SSF55729">
    <property type="entry name" value="Acyl-CoA N-acyltransferases (Nat)"/>
    <property type="match status" value="1"/>
</dbReference>